<proteinExistence type="predicted"/>
<gene>
    <name evidence="2" type="ORF">HUJ06_022662</name>
</gene>
<dbReference type="EMBL" id="DUZY01000001">
    <property type="protein sequence ID" value="DAD21199.1"/>
    <property type="molecule type" value="Genomic_DNA"/>
</dbReference>
<organism evidence="2 3">
    <name type="scientific">Nelumbo nucifera</name>
    <name type="common">Sacred lotus</name>
    <dbReference type="NCBI Taxonomy" id="4432"/>
    <lineage>
        <taxon>Eukaryota</taxon>
        <taxon>Viridiplantae</taxon>
        <taxon>Streptophyta</taxon>
        <taxon>Embryophyta</taxon>
        <taxon>Tracheophyta</taxon>
        <taxon>Spermatophyta</taxon>
        <taxon>Magnoliopsida</taxon>
        <taxon>Proteales</taxon>
        <taxon>Nelumbonaceae</taxon>
        <taxon>Nelumbo</taxon>
    </lineage>
</organism>
<reference evidence="2 3" key="1">
    <citation type="journal article" date="2020" name="Mol. Biol. Evol.">
        <title>Distinct Expression and Methylation Patterns for Genes with Different Fates following a Single Whole-Genome Duplication in Flowering Plants.</title>
        <authorList>
            <person name="Shi T."/>
            <person name="Rahmani R.S."/>
            <person name="Gugger P.F."/>
            <person name="Wang M."/>
            <person name="Li H."/>
            <person name="Zhang Y."/>
            <person name="Li Z."/>
            <person name="Wang Q."/>
            <person name="Van de Peer Y."/>
            <person name="Marchal K."/>
            <person name="Chen J."/>
        </authorList>
    </citation>
    <scope>NUCLEOTIDE SEQUENCE [LARGE SCALE GENOMIC DNA]</scope>
    <source>
        <tissue evidence="2">Leaf</tissue>
    </source>
</reference>
<accession>A0A822XQ27</accession>
<evidence type="ECO:0000313" key="2">
    <source>
        <dbReference type="EMBL" id="DAD21199.1"/>
    </source>
</evidence>
<evidence type="ECO:0000313" key="3">
    <source>
        <dbReference type="Proteomes" id="UP000607653"/>
    </source>
</evidence>
<keyword evidence="3" id="KW-1185">Reference proteome</keyword>
<protein>
    <submittedName>
        <fullName evidence="2">Uncharacterized protein</fullName>
    </submittedName>
</protein>
<dbReference type="AlphaFoldDB" id="A0A822XQ27"/>
<comment type="caution">
    <text evidence="2">The sequence shown here is derived from an EMBL/GenBank/DDBJ whole genome shotgun (WGS) entry which is preliminary data.</text>
</comment>
<feature type="region of interest" description="Disordered" evidence="1">
    <location>
        <begin position="1"/>
        <end position="40"/>
    </location>
</feature>
<evidence type="ECO:0000256" key="1">
    <source>
        <dbReference type="SAM" id="MobiDB-lite"/>
    </source>
</evidence>
<sequence length="60" mass="7099">MVSGTENRRMNKPDSKSGKLLKGRPMDRVKKIPQLEERERWGEKKQAKHWFLVLLVLLVL</sequence>
<feature type="compositionally biased region" description="Basic and acidic residues" evidence="1">
    <location>
        <begin position="1"/>
        <end position="17"/>
    </location>
</feature>
<feature type="compositionally biased region" description="Basic and acidic residues" evidence="1">
    <location>
        <begin position="24"/>
        <end position="40"/>
    </location>
</feature>
<name>A0A822XQ27_NELNU</name>
<dbReference type="Proteomes" id="UP000607653">
    <property type="component" value="Unassembled WGS sequence"/>
</dbReference>